<dbReference type="SUPFAM" id="SSF47113">
    <property type="entry name" value="Histone-fold"/>
    <property type="match status" value="1"/>
</dbReference>
<sequence>MKSKSQAPPPKEFTENDIFTDEFLANLMRLVGSEVEIAPSARSLFYNIASDFVNKLTQDSINIAKTRNSGTLEEKDVLYALQHIYKIEIPTSENIQLINTSPPSDEYLAKLDAIRADK</sequence>
<evidence type="ECO:0000313" key="2">
    <source>
        <dbReference type="EMBL" id="OHT03125.1"/>
    </source>
</evidence>
<dbReference type="Gene3D" id="1.10.20.10">
    <property type="entry name" value="Histone, subunit A"/>
    <property type="match status" value="1"/>
</dbReference>
<dbReference type="InterPro" id="IPR009072">
    <property type="entry name" value="Histone-fold"/>
</dbReference>
<evidence type="ECO:0000259" key="1">
    <source>
        <dbReference type="Pfam" id="PF03847"/>
    </source>
</evidence>
<organism evidence="2 3">
    <name type="scientific">Tritrichomonas foetus</name>
    <dbReference type="NCBI Taxonomy" id="1144522"/>
    <lineage>
        <taxon>Eukaryota</taxon>
        <taxon>Metamonada</taxon>
        <taxon>Parabasalia</taxon>
        <taxon>Tritrichomonadida</taxon>
        <taxon>Tritrichomonadidae</taxon>
        <taxon>Tritrichomonas</taxon>
    </lineage>
</organism>
<dbReference type="GO" id="GO:0006352">
    <property type="term" value="P:DNA-templated transcription initiation"/>
    <property type="evidence" value="ECO:0007669"/>
    <property type="project" value="InterPro"/>
</dbReference>
<keyword evidence="3" id="KW-1185">Reference proteome</keyword>
<evidence type="ECO:0000313" key="3">
    <source>
        <dbReference type="Proteomes" id="UP000179807"/>
    </source>
</evidence>
<dbReference type="GO" id="GO:0046982">
    <property type="term" value="F:protein heterodimerization activity"/>
    <property type="evidence" value="ECO:0007669"/>
    <property type="project" value="InterPro"/>
</dbReference>
<dbReference type="AlphaFoldDB" id="A0A1J4K0V1"/>
<dbReference type="OrthoDB" id="2193432at2759"/>
<dbReference type="RefSeq" id="XP_068356261.1">
    <property type="nucleotide sequence ID" value="XM_068493295.1"/>
</dbReference>
<dbReference type="EMBL" id="MLAK01000838">
    <property type="protein sequence ID" value="OHT03125.1"/>
    <property type="molecule type" value="Genomic_DNA"/>
</dbReference>
<gene>
    <name evidence="2" type="ORF">TRFO_06773</name>
</gene>
<accession>A0A1J4K0V1</accession>
<dbReference type="InterPro" id="IPR003228">
    <property type="entry name" value="TFIID_TAF12_dom"/>
</dbReference>
<protein>
    <recommendedName>
        <fullName evidence="1">Transcription initiation factor TFIID subunit 12 domain-containing protein</fullName>
    </recommendedName>
</protein>
<comment type="caution">
    <text evidence="2">The sequence shown here is derived from an EMBL/GenBank/DDBJ whole genome shotgun (WGS) entry which is preliminary data.</text>
</comment>
<name>A0A1J4K0V1_9EUKA</name>
<dbReference type="Pfam" id="PF03847">
    <property type="entry name" value="TFIID_20kDa"/>
    <property type="match status" value="1"/>
</dbReference>
<proteinExistence type="predicted"/>
<dbReference type="GO" id="GO:0005669">
    <property type="term" value="C:transcription factor TFIID complex"/>
    <property type="evidence" value="ECO:0007669"/>
    <property type="project" value="InterPro"/>
</dbReference>
<dbReference type="VEuPathDB" id="TrichDB:TRFO_06773"/>
<dbReference type="Proteomes" id="UP000179807">
    <property type="component" value="Unassembled WGS sequence"/>
</dbReference>
<reference evidence="2" key="1">
    <citation type="submission" date="2016-10" db="EMBL/GenBank/DDBJ databases">
        <authorList>
            <person name="Benchimol M."/>
            <person name="Almeida L.G."/>
            <person name="Vasconcelos A.T."/>
            <person name="Perreira-Neves A."/>
            <person name="Rosa I.A."/>
            <person name="Tasca T."/>
            <person name="Bogo M.R."/>
            <person name="de Souza W."/>
        </authorList>
    </citation>
    <scope>NUCLEOTIDE SEQUENCE [LARGE SCALE GENOMIC DNA]</scope>
    <source>
        <strain evidence="2">K</strain>
    </source>
</reference>
<feature type="domain" description="Transcription initiation factor TFIID subunit 12" evidence="1">
    <location>
        <begin position="24"/>
        <end position="87"/>
    </location>
</feature>
<dbReference type="GeneID" id="94827999"/>